<accession>Q7X2W1</accession>
<evidence type="ECO:0000256" key="1">
    <source>
        <dbReference type="SAM" id="Phobius"/>
    </source>
</evidence>
<reference evidence="2" key="1">
    <citation type="journal article" date="2003" name="Mol. Microbiol.">
        <title>Acidobacteria form a coherent but highly diverse group within the bacterial domain: evidence from environmental genomics.</title>
        <authorList>
            <person name="Quaiser A."/>
            <person name="Ochsenreiter T."/>
            <person name="Lanz C."/>
            <person name="Schuster S.C."/>
            <person name="Treusch A.H."/>
            <person name="Eck J."/>
            <person name="Schleper C."/>
        </authorList>
    </citation>
    <scope>NUCLEOTIDE SEQUENCE</scope>
</reference>
<evidence type="ECO:0000313" key="2">
    <source>
        <dbReference type="EMBL" id="AAP58603.1"/>
    </source>
</evidence>
<name>Q7X2W1_9BACT</name>
<feature type="transmembrane region" description="Helical" evidence="1">
    <location>
        <begin position="29"/>
        <end position="48"/>
    </location>
</feature>
<keyword evidence="1" id="KW-0472">Membrane</keyword>
<keyword evidence="1" id="KW-1133">Transmembrane helix</keyword>
<keyword evidence="1" id="KW-0812">Transmembrane</keyword>
<sequence>MAPPERQASRTGRSCGQAAFLAGLRAEVVIGHAFVSGILLMTGIGLLVRGLHADPDDLVRDGGRVDVLGNQRALGLGQEPQGARLREHVLPEPESQRWPQLRVGKEHAAVGCNRQPLHGLGMPQREEDQAVVVAVLTVDVVDEPGRPRALLPDPFELVLPDRRLTAETAAQARERHGVVRLAHREAPDDHAAHAVRALKRGVLPGA</sequence>
<dbReference type="AlphaFoldDB" id="Q7X2W1"/>
<proteinExistence type="predicted"/>
<organism evidence="2">
    <name type="scientific">uncultured Acidobacteriota bacterium</name>
    <dbReference type="NCBI Taxonomy" id="171953"/>
    <lineage>
        <taxon>Bacteria</taxon>
        <taxon>Pseudomonadati</taxon>
        <taxon>Acidobacteriota</taxon>
        <taxon>environmental samples</taxon>
    </lineage>
</organism>
<protein>
    <submittedName>
        <fullName evidence="2">Uncharacterized protein</fullName>
    </submittedName>
</protein>
<dbReference type="EMBL" id="AY281356">
    <property type="protein sequence ID" value="AAP58603.1"/>
    <property type="molecule type" value="Genomic_DNA"/>
</dbReference>